<evidence type="ECO:0000259" key="2">
    <source>
        <dbReference type="Pfam" id="PF24855"/>
    </source>
</evidence>
<feature type="compositionally biased region" description="Polar residues" evidence="1">
    <location>
        <begin position="1"/>
        <end position="19"/>
    </location>
</feature>
<dbReference type="PANTHER" id="PTHR39460">
    <property type="entry name" value="EXPRESSED PROTEIN"/>
    <property type="match status" value="1"/>
</dbReference>
<dbReference type="InterPro" id="IPR056146">
    <property type="entry name" value="DUF7729"/>
</dbReference>
<dbReference type="OrthoDB" id="2564812at2759"/>
<evidence type="ECO:0000313" key="3">
    <source>
        <dbReference type="EMBL" id="KAE8387722.1"/>
    </source>
</evidence>
<dbReference type="PANTHER" id="PTHR39460:SF1">
    <property type="entry name" value="C6 TRANSCRIPTION FACTOR"/>
    <property type="match status" value="1"/>
</dbReference>
<evidence type="ECO:0000256" key="1">
    <source>
        <dbReference type="SAM" id="MobiDB-lite"/>
    </source>
</evidence>
<organism evidence="3">
    <name type="scientific">Petromyces alliaceus</name>
    <name type="common">Aspergillus alliaceus</name>
    <dbReference type="NCBI Taxonomy" id="209559"/>
    <lineage>
        <taxon>Eukaryota</taxon>
        <taxon>Fungi</taxon>
        <taxon>Dikarya</taxon>
        <taxon>Ascomycota</taxon>
        <taxon>Pezizomycotina</taxon>
        <taxon>Eurotiomycetes</taxon>
        <taxon>Eurotiomycetidae</taxon>
        <taxon>Eurotiales</taxon>
        <taxon>Aspergillaceae</taxon>
        <taxon>Aspergillus</taxon>
        <taxon>Aspergillus subgen. Circumdati</taxon>
    </lineage>
</organism>
<sequence>MKSRWNSTVRASSMQTSNMRPRRKTRLPSLRHLLLTVIAVPSVVASVIPSVVQTDLESALSLASVSGEIVGEDLHDVSDTPLKERAEPYLRDVTVQLDSSYDEEATDSPILVSPEENRDDNTQSTLSSRSTNSDLPAPFDTNLSTNFTSDTCPKFFKKFLSDSKFTSCYALSMFIRDSSSFFQTLKSAAATSRLLDLACAADVSQCSSLMSDLASRITKSDACAKDYELGNPIVTNAYTDMIIYEPMYRATCLKNPSTGAYCFVDAVTNSSSPADYDVYSIPYGTTLTYPPYPTCDKCVQASMDVFGEWAQKKGQPLARSYLPSARAINSQCGVSFTNANITVAAEAARSAASWAVVRPDRWLVGSIVAVGVLGLC</sequence>
<dbReference type="AlphaFoldDB" id="A0A5N7C0W2"/>
<proteinExistence type="predicted"/>
<feature type="region of interest" description="Disordered" evidence="1">
    <location>
        <begin position="101"/>
        <end position="137"/>
    </location>
</feature>
<feature type="domain" description="DUF7729" evidence="2">
    <location>
        <begin position="135"/>
        <end position="340"/>
    </location>
</feature>
<name>A0A5N7C0W2_PETAA</name>
<dbReference type="Pfam" id="PF24855">
    <property type="entry name" value="DUF7729"/>
    <property type="match status" value="1"/>
</dbReference>
<protein>
    <recommendedName>
        <fullName evidence="2">DUF7729 domain-containing protein</fullName>
    </recommendedName>
</protein>
<feature type="compositionally biased region" description="Polar residues" evidence="1">
    <location>
        <begin position="122"/>
        <end position="134"/>
    </location>
</feature>
<feature type="region of interest" description="Disordered" evidence="1">
    <location>
        <begin position="1"/>
        <end position="24"/>
    </location>
</feature>
<accession>A0A5N7C0W2</accession>
<gene>
    <name evidence="3" type="ORF">BDV23DRAFT_160668</name>
</gene>
<dbReference type="Proteomes" id="UP000326877">
    <property type="component" value="Unassembled WGS sequence"/>
</dbReference>
<dbReference type="EMBL" id="ML735289">
    <property type="protein sequence ID" value="KAE8387722.1"/>
    <property type="molecule type" value="Genomic_DNA"/>
</dbReference>
<reference evidence="3" key="1">
    <citation type="submission" date="2019-04" db="EMBL/GenBank/DDBJ databases">
        <title>Friends and foes A comparative genomics studyof 23 Aspergillus species from section Flavi.</title>
        <authorList>
            <consortium name="DOE Joint Genome Institute"/>
            <person name="Kjaerbolling I."/>
            <person name="Vesth T."/>
            <person name="Frisvad J.C."/>
            <person name="Nybo J.L."/>
            <person name="Theobald S."/>
            <person name="Kildgaard S."/>
            <person name="Isbrandt T."/>
            <person name="Kuo A."/>
            <person name="Sato A."/>
            <person name="Lyhne E.K."/>
            <person name="Kogle M.E."/>
            <person name="Wiebenga A."/>
            <person name="Kun R.S."/>
            <person name="Lubbers R.J."/>
            <person name="Makela M.R."/>
            <person name="Barry K."/>
            <person name="Chovatia M."/>
            <person name="Clum A."/>
            <person name="Daum C."/>
            <person name="Haridas S."/>
            <person name="He G."/>
            <person name="LaButti K."/>
            <person name="Lipzen A."/>
            <person name="Mondo S."/>
            <person name="Riley R."/>
            <person name="Salamov A."/>
            <person name="Simmons B.A."/>
            <person name="Magnuson J.K."/>
            <person name="Henrissat B."/>
            <person name="Mortensen U.H."/>
            <person name="Larsen T.O."/>
            <person name="Devries R.P."/>
            <person name="Grigoriev I.V."/>
            <person name="Machida M."/>
            <person name="Baker S.E."/>
            <person name="Andersen M.R."/>
        </authorList>
    </citation>
    <scope>NUCLEOTIDE SEQUENCE [LARGE SCALE GENOMIC DNA]</scope>
    <source>
        <strain evidence="3">IBT 14317</strain>
    </source>
</reference>